<dbReference type="EMBL" id="JASNVH010000005">
    <property type="protein sequence ID" value="MDK4306713.1"/>
    <property type="molecule type" value="Genomic_DNA"/>
</dbReference>
<evidence type="ECO:0000313" key="1">
    <source>
        <dbReference type="EMBL" id="MDK4306713.1"/>
    </source>
</evidence>
<name>A0AAP4BR21_9CORY</name>
<comment type="caution">
    <text evidence="1">The sequence shown here is derived from an EMBL/GenBank/DDBJ whole genome shotgun (WGS) entry which is preliminary data.</text>
</comment>
<protein>
    <submittedName>
        <fullName evidence="1">Ornithine cyclodeaminase family protein</fullName>
    </submittedName>
</protein>
<organism evidence="1 2">
    <name type="scientific">Corynebacterium pseudodiphtheriticum</name>
    <dbReference type="NCBI Taxonomy" id="37637"/>
    <lineage>
        <taxon>Bacteria</taxon>
        <taxon>Bacillati</taxon>
        <taxon>Actinomycetota</taxon>
        <taxon>Actinomycetes</taxon>
        <taxon>Mycobacteriales</taxon>
        <taxon>Corynebacteriaceae</taxon>
        <taxon>Corynebacterium</taxon>
    </lineage>
</organism>
<dbReference type="Pfam" id="PF02423">
    <property type="entry name" value="OCD_Mu_crystall"/>
    <property type="match status" value="1"/>
</dbReference>
<proteinExistence type="predicted"/>
<dbReference type="AlphaFoldDB" id="A0AAP4BR21"/>
<dbReference type="GO" id="GO:0005737">
    <property type="term" value="C:cytoplasm"/>
    <property type="evidence" value="ECO:0007669"/>
    <property type="project" value="TreeGrafter"/>
</dbReference>
<dbReference type="Gene3D" id="3.40.50.720">
    <property type="entry name" value="NAD(P)-binding Rossmann-like Domain"/>
    <property type="match status" value="1"/>
</dbReference>
<gene>
    <name evidence="1" type="ORF">QPX42_03990</name>
</gene>
<dbReference type="Gene3D" id="3.30.1780.10">
    <property type="entry name" value="ornithine cyclodeaminase, domain 1"/>
    <property type="match status" value="1"/>
</dbReference>
<dbReference type="InterPro" id="IPR023401">
    <property type="entry name" value="ODC_N"/>
</dbReference>
<dbReference type="RefSeq" id="WP_284588833.1">
    <property type="nucleotide sequence ID" value="NZ_JASNUC010000004.1"/>
</dbReference>
<dbReference type="InterPro" id="IPR003462">
    <property type="entry name" value="ODC_Mu_crystall"/>
</dbReference>
<dbReference type="PANTHER" id="PTHR13812:SF19">
    <property type="entry name" value="KETIMINE REDUCTASE MU-CRYSTALLIN"/>
    <property type="match status" value="1"/>
</dbReference>
<evidence type="ECO:0000313" key="2">
    <source>
        <dbReference type="Proteomes" id="UP001224412"/>
    </source>
</evidence>
<dbReference type="GO" id="GO:0042562">
    <property type="term" value="F:hormone binding"/>
    <property type="evidence" value="ECO:0007669"/>
    <property type="project" value="TreeGrafter"/>
</dbReference>
<dbReference type="SUPFAM" id="SSF51735">
    <property type="entry name" value="NAD(P)-binding Rossmann-fold domains"/>
    <property type="match status" value="1"/>
</dbReference>
<reference evidence="1" key="1">
    <citation type="submission" date="2023-05" db="EMBL/GenBank/DDBJ databases">
        <title>Metabolic capabilities are highly conserved among human nasal-associated Corynebacterium species in pangenomic analyses.</title>
        <authorList>
            <person name="Tran T.H."/>
            <person name="Roberts A.Q."/>
            <person name="Escapa I.F."/>
            <person name="Gao W."/>
            <person name="Conlan S."/>
            <person name="Kong H."/>
            <person name="Segre J.A."/>
            <person name="Kelly M.S."/>
            <person name="Lemon K.P."/>
        </authorList>
    </citation>
    <scope>NUCLEOTIDE SEQUENCE</scope>
    <source>
        <strain evidence="1">KPL2773</strain>
    </source>
</reference>
<sequence length="310" mass="33819">MTQDFFHIGAEKLRELMNPKSAADALRQTILDGFDPADDFDKTRAVVDKEDNAKFLLLPAINPDYFGAKLITVAHINPSRGRDTVQGTYVLFSNTTYGPLFSIDGAELTNLRTPAVTMAAFKDFIEARDEDLKVAIFGSGVQARAHKEAIDDNFGQRNPSYTFISRNNPGDLDNWVEIGSEEAKKATKEAEVVVCSTSAHEAYLDIDEVRSDALVVALGAGNPNDRELTTNFMEKAQIILEGGDVTLQYGGDAARALQEGADLSHAVTLRDIITGDKSLHRESPIVFKTTGMPWLDLAVAGRIATQLGIK</sequence>
<dbReference type="Proteomes" id="UP001224412">
    <property type="component" value="Unassembled WGS sequence"/>
</dbReference>
<dbReference type="InterPro" id="IPR036291">
    <property type="entry name" value="NAD(P)-bd_dom_sf"/>
</dbReference>
<dbReference type="PANTHER" id="PTHR13812">
    <property type="entry name" value="KETIMINE REDUCTASE MU-CRYSTALLIN"/>
    <property type="match status" value="1"/>
</dbReference>
<accession>A0AAP4BR21</accession>